<organism evidence="1 2">
    <name type="scientific">Chryseobacterium nematophagum</name>
    <dbReference type="NCBI Taxonomy" id="2305228"/>
    <lineage>
        <taxon>Bacteria</taxon>
        <taxon>Pseudomonadati</taxon>
        <taxon>Bacteroidota</taxon>
        <taxon>Flavobacteriia</taxon>
        <taxon>Flavobacteriales</taxon>
        <taxon>Weeksellaceae</taxon>
        <taxon>Chryseobacterium group</taxon>
        <taxon>Chryseobacterium</taxon>
    </lineage>
</organism>
<accession>A0A3M7LAS2</accession>
<keyword evidence="2" id="KW-1185">Reference proteome</keyword>
<evidence type="ECO:0000313" key="2">
    <source>
        <dbReference type="Proteomes" id="UP000267524"/>
    </source>
</evidence>
<name>A0A3M7LAS2_9FLAO</name>
<proteinExistence type="predicted"/>
<reference evidence="1 2" key="1">
    <citation type="submission" date="2018-08" db="EMBL/GenBank/DDBJ databases">
        <title>Chryseobacterium nematophagum: a novel matrix digesting pathogen of nematodes.</title>
        <authorList>
            <person name="Page A."/>
            <person name="Roberts M."/>
            <person name="Felix M.-A."/>
            <person name="Weir W."/>
        </authorList>
    </citation>
    <scope>NUCLEOTIDE SEQUENCE [LARGE SCALE GENOMIC DNA]</scope>
    <source>
        <strain evidence="1 2">JUb275</strain>
    </source>
</reference>
<dbReference type="EMBL" id="QWIV01000013">
    <property type="protein sequence ID" value="RMZ59871.1"/>
    <property type="molecule type" value="Genomic_DNA"/>
</dbReference>
<evidence type="ECO:0000313" key="1">
    <source>
        <dbReference type="EMBL" id="RMZ59871.1"/>
    </source>
</evidence>
<sequence>MDNKKVFALVFNSNHYQVLPIEQAKEKINVKKDFSIIKSDTNYNTLIKKKENLNVNLMLRLMELNHADSY</sequence>
<gene>
    <name evidence="1" type="ORF">D1632_09700</name>
</gene>
<protein>
    <submittedName>
        <fullName evidence="1">Uncharacterized protein</fullName>
    </submittedName>
</protein>
<comment type="caution">
    <text evidence="1">The sequence shown here is derived from an EMBL/GenBank/DDBJ whole genome shotgun (WGS) entry which is preliminary data.</text>
</comment>
<dbReference type="RefSeq" id="WP_122546996.1">
    <property type="nucleotide sequence ID" value="NZ_QWIV01000013.1"/>
</dbReference>
<dbReference type="Proteomes" id="UP000267524">
    <property type="component" value="Unassembled WGS sequence"/>
</dbReference>
<dbReference type="AlphaFoldDB" id="A0A3M7LAS2"/>